<dbReference type="Pfam" id="PF14386">
    <property type="entry name" value="DUF4417"/>
    <property type="match status" value="1"/>
</dbReference>
<organism evidence="1 2">
    <name type="scientific">Candidatus Fimimonas merdipullorum</name>
    <dbReference type="NCBI Taxonomy" id="2840822"/>
    <lineage>
        <taxon>Bacteria</taxon>
        <taxon>Pseudomonadati</taxon>
        <taxon>Myxococcota</taxon>
        <taxon>Myxococcia</taxon>
        <taxon>Myxococcales</taxon>
        <taxon>Cystobacterineae</taxon>
        <taxon>Myxococcaceae</taxon>
        <taxon>Myxococcaceae incertae sedis</taxon>
        <taxon>Candidatus Fimimonas</taxon>
    </lineage>
</organism>
<dbReference type="InterPro" id="IPR025530">
    <property type="entry name" value="DUF4417"/>
</dbReference>
<proteinExistence type="predicted"/>
<comment type="caution">
    <text evidence="1">The sequence shown here is derived from an EMBL/GenBank/DDBJ whole genome shotgun (WGS) entry which is preliminary data.</text>
</comment>
<name>A0A9D1MXY8_9BACT</name>
<gene>
    <name evidence="1" type="ORF">IAC72_04360</name>
</gene>
<reference evidence="1" key="2">
    <citation type="journal article" date="2021" name="PeerJ">
        <title>Extensive microbial diversity within the chicken gut microbiome revealed by metagenomics and culture.</title>
        <authorList>
            <person name="Gilroy R."/>
            <person name="Ravi A."/>
            <person name="Getino M."/>
            <person name="Pursley I."/>
            <person name="Horton D.L."/>
            <person name="Alikhan N.F."/>
            <person name="Baker D."/>
            <person name="Gharbi K."/>
            <person name="Hall N."/>
            <person name="Watson M."/>
            <person name="Adriaenssens E.M."/>
            <person name="Foster-Nyarko E."/>
            <person name="Jarju S."/>
            <person name="Secka A."/>
            <person name="Antonio M."/>
            <person name="Oren A."/>
            <person name="Chaudhuri R.R."/>
            <person name="La Ragione R."/>
            <person name="Hildebrand F."/>
            <person name="Pallen M.J."/>
        </authorList>
    </citation>
    <scope>NUCLEOTIDE SEQUENCE</scope>
    <source>
        <strain evidence="1">ChiHjej12B11-7776</strain>
    </source>
</reference>
<dbReference type="AlphaFoldDB" id="A0A9D1MXY8"/>
<accession>A0A9D1MXY8</accession>
<reference evidence="1" key="1">
    <citation type="submission" date="2020-10" db="EMBL/GenBank/DDBJ databases">
        <authorList>
            <person name="Gilroy R."/>
        </authorList>
    </citation>
    <scope>NUCLEOTIDE SEQUENCE</scope>
    <source>
        <strain evidence="1">ChiHjej12B11-7776</strain>
    </source>
</reference>
<protein>
    <submittedName>
        <fullName evidence="1">DUF4417 domain-containing protein</fullName>
    </submittedName>
</protein>
<dbReference type="EMBL" id="DVOC01000073">
    <property type="protein sequence ID" value="HIU91222.1"/>
    <property type="molecule type" value="Genomic_DNA"/>
</dbReference>
<dbReference type="Proteomes" id="UP000886852">
    <property type="component" value="Unassembled WGS sequence"/>
</dbReference>
<sequence length="100" mass="11223">MAKNRWCGAYWQAHGLVVYPTISWGLAPTYEFCFDGVEQHAVVAIGMIGCKRSRSAFMRGYNAMLERLNPSAVICFGTPFAEMRGNVIPVDYLSSRKVVR</sequence>
<evidence type="ECO:0000313" key="1">
    <source>
        <dbReference type="EMBL" id="HIU91222.1"/>
    </source>
</evidence>
<evidence type="ECO:0000313" key="2">
    <source>
        <dbReference type="Proteomes" id="UP000886852"/>
    </source>
</evidence>